<dbReference type="Proteomes" id="UP001199916">
    <property type="component" value="Unassembled WGS sequence"/>
</dbReference>
<accession>A0ABS8YR18</accession>
<reference evidence="1 2" key="1">
    <citation type="submission" date="2021-11" db="EMBL/GenBank/DDBJ databases">
        <title>Draft genome sequence of Paenibacillus profundus YoMME, a new Gram-positive bacteria with exoelectrogenic properties.</title>
        <authorList>
            <person name="Hubenova Y."/>
            <person name="Hubenova E."/>
            <person name="Manasiev Y."/>
            <person name="Peykov S."/>
            <person name="Mitov M."/>
        </authorList>
    </citation>
    <scope>NUCLEOTIDE SEQUENCE [LARGE SCALE GENOMIC DNA]</scope>
    <source>
        <strain evidence="1 2">YoMME</strain>
    </source>
</reference>
<proteinExistence type="predicted"/>
<dbReference type="EMBL" id="JAJNBZ010000062">
    <property type="protein sequence ID" value="MCE5173624.1"/>
    <property type="molecule type" value="Genomic_DNA"/>
</dbReference>
<evidence type="ECO:0000313" key="2">
    <source>
        <dbReference type="Proteomes" id="UP001199916"/>
    </source>
</evidence>
<dbReference type="RefSeq" id="WP_233699527.1">
    <property type="nucleotide sequence ID" value="NZ_JAJNBZ010000062.1"/>
</dbReference>
<keyword evidence="2" id="KW-1185">Reference proteome</keyword>
<comment type="caution">
    <text evidence="1">The sequence shown here is derived from an EMBL/GenBank/DDBJ whole genome shotgun (WGS) entry which is preliminary data.</text>
</comment>
<sequence>MYHLDEMRWLMERAVPFTEEELILEVPSEIRRRRNGDAGVCARQVDSGEGLAVLLGAFKVPEGGYRVTFTLVATTIRSKSGTTRGVKITGRRWCSGRPIAIRPGAVIRRRNPILFNGTEKTDGEPPIEAVDVA</sequence>
<gene>
    <name evidence="1" type="ORF">LQV63_30825</name>
</gene>
<protein>
    <submittedName>
        <fullName evidence="1">Uncharacterized protein</fullName>
    </submittedName>
</protein>
<organism evidence="1 2">
    <name type="scientific">Paenibacillus profundus</name>
    <dbReference type="NCBI Taxonomy" id="1173085"/>
    <lineage>
        <taxon>Bacteria</taxon>
        <taxon>Bacillati</taxon>
        <taxon>Bacillota</taxon>
        <taxon>Bacilli</taxon>
        <taxon>Bacillales</taxon>
        <taxon>Paenibacillaceae</taxon>
        <taxon>Paenibacillus</taxon>
    </lineage>
</organism>
<name>A0ABS8YR18_9BACL</name>
<evidence type="ECO:0000313" key="1">
    <source>
        <dbReference type="EMBL" id="MCE5173624.1"/>
    </source>
</evidence>